<feature type="transmembrane region" description="Helical" evidence="6">
    <location>
        <begin position="348"/>
        <end position="366"/>
    </location>
</feature>
<feature type="transmembrane region" description="Helical" evidence="6">
    <location>
        <begin position="468"/>
        <end position="491"/>
    </location>
</feature>
<feature type="transmembrane region" description="Helical" evidence="6">
    <location>
        <begin position="378"/>
        <end position="396"/>
    </location>
</feature>
<dbReference type="SMART" id="SM00849">
    <property type="entry name" value="Lactamase_B"/>
    <property type="match status" value="1"/>
</dbReference>
<dbReference type="CDD" id="cd07731">
    <property type="entry name" value="ComA-like_MBL-fold"/>
    <property type="match status" value="1"/>
</dbReference>
<dbReference type="PANTHER" id="PTHR30619">
    <property type="entry name" value="DNA INTERNALIZATION/COMPETENCE PROTEIN COMEC/REC2"/>
    <property type="match status" value="1"/>
</dbReference>
<evidence type="ECO:0000256" key="1">
    <source>
        <dbReference type="ARBA" id="ARBA00004651"/>
    </source>
</evidence>
<dbReference type="OrthoDB" id="7177610at2"/>
<proteinExistence type="predicted"/>
<evidence type="ECO:0000256" key="6">
    <source>
        <dbReference type="SAM" id="Phobius"/>
    </source>
</evidence>
<evidence type="ECO:0000256" key="3">
    <source>
        <dbReference type="ARBA" id="ARBA00022692"/>
    </source>
</evidence>
<dbReference type="Pfam" id="PF00753">
    <property type="entry name" value="Lactamase_B"/>
    <property type="match status" value="1"/>
</dbReference>
<keyword evidence="9" id="KW-1185">Reference proteome</keyword>
<organism evidence="8 9">
    <name type="scientific">Humibacter ginsenosidimutans</name>
    <dbReference type="NCBI Taxonomy" id="2599293"/>
    <lineage>
        <taxon>Bacteria</taxon>
        <taxon>Bacillati</taxon>
        <taxon>Actinomycetota</taxon>
        <taxon>Actinomycetes</taxon>
        <taxon>Micrococcales</taxon>
        <taxon>Microbacteriaceae</taxon>
        <taxon>Humibacter</taxon>
    </lineage>
</organism>
<keyword evidence="3 6" id="KW-0812">Transmembrane</keyword>
<sequence>MIDLRLAVPALAAWVGAAAAIALSHGWWFAIALWAGAIAAAALAVVLGTRVARAASAAPARRWAATAAAACVAAAAAALVATSAAAAMPGRHPDAVGELAHHMVTVRAEATSLPQVAAGSATRDAGTRFTATVRSVAAGSAHESVSMPVLVFVPKGTTVSIGDAIEVKGTLTLLPSSSETAALVYASALPRVVGSPPAFLRAANAIRSRFSTQAAKLPGDGGALLPGLAIGDVHGLPASLSADMKQASLTHLTAVSGANCAVVVSLVGAAAGAIGLGRGGRAVASLTALLGFVVLVTPQPSVLRAAVMATVVVIGGWGGRGARAVPALSLAVVGLLAVDPWLAVDYGFALSVLATGALLLLAPPLAARLGVWMPARVAAVLAVPIAAQVACQPVLLMLNPTVPVYGVLANLAAEPAAPIATVLGLLSCLVLPFWGAAGSFLAHLAWLPSAWIAEVARVAAALPGSGMAWLGGVVGLVLMLVVTVAIVLVVVRPVTRSARVARVVALISSAAVVAWSLAGVVGAQVAEAASRPTDWSIAACDIGQGDALVIASRGIHALVDTGPDPARLTTCLDALGVHRIDLLVLTHYDLDHVGGTAAVVGKVGMALVGPETDVRGERLDDQLAKGGASVHHAQTGDRGRLGAMSWRVLWPDSDPKGMEPGNEQSVTVLFSGSGLNTLFLGDLDERAQDALLATGRVPQVDVVKVAHHGSRDQSEALYQHLHARVGLISCGAGNDYGHPTSTALGILARSGTAVMRTDVEGMLMVAADGSGGLRTWTARHGSPAQLARPG</sequence>
<dbReference type="InterPro" id="IPR035681">
    <property type="entry name" value="ComA-like_MBL"/>
</dbReference>
<dbReference type="InterPro" id="IPR004477">
    <property type="entry name" value="ComEC_N"/>
</dbReference>
<accession>A0A5B8M0W8</accession>
<evidence type="ECO:0000256" key="4">
    <source>
        <dbReference type="ARBA" id="ARBA00022989"/>
    </source>
</evidence>
<name>A0A5B8M0W8_9MICO</name>
<gene>
    <name evidence="8" type="ORF">FPZ11_03505</name>
</gene>
<dbReference type="AlphaFoldDB" id="A0A5B8M0W8"/>
<feature type="transmembrane region" description="Helical" evidence="6">
    <location>
        <begin position="63"/>
        <end position="88"/>
    </location>
</feature>
<reference evidence="8 9" key="1">
    <citation type="submission" date="2019-07" db="EMBL/GenBank/DDBJ databases">
        <title>Full genome sequence of Humibacter sp. WJ7-1.</title>
        <authorList>
            <person name="Im W.-T."/>
        </authorList>
    </citation>
    <scope>NUCLEOTIDE SEQUENCE [LARGE SCALE GENOMIC DNA]</scope>
    <source>
        <strain evidence="8 9">WJ7-1</strain>
    </source>
</reference>
<dbReference type="InterPro" id="IPR025405">
    <property type="entry name" value="DUF4131"/>
</dbReference>
<evidence type="ECO:0000256" key="5">
    <source>
        <dbReference type="ARBA" id="ARBA00023136"/>
    </source>
</evidence>
<dbReference type="GO" id="GO:0005886">
    <property type="term" value="C:plasma membrane"/>
    <property type="evidence" value="ECO:0007669"/>
    <property type="project" value="UniProtKB-SubCell"/>
</dbReference>
<feature type="transmembrane region" description="Helical" evidence="6">
    <location>
        <begin position="29"/>
        <end position="51"/>
    </location>
</feature>
<dbReference type="InterPro" id="IPR052159">
    <property type="entry name" value="Competence_DNA_uptake"/>
</dbReference>
<dbReference type="InterPro" id="IPR001279">
    <property type="entry name" value="Metallo-B-lactamas"/>
</dbReference>
<dbReference type="RefSeq" id="WP_146318416.1">
    <property type="nucleotide sequence ID" value="NZ_CP042305.1"/>
</dbReference>
<dbReference type="Pfam" id="PF13567">
    <property type="entry name" value="DUF4131"/>
    <property type="match status" value="1"/>
</dbReference>
<evidence type="ECO:0000313" key="8">
    <source>
        <dbReference type="EMBL" id="QDZ13973.1"/>
    </source>
</evidence>
<evidence type="ECO:0000256" key="2">
    <source>
        <dbReference type="ARBA" id="ARBA00022475"/>
    </source>
</evidence>
<feature type="transmembrane region" description="Helical" evidence="6">
    <location>
        <begin position="249"/>
        <end position="272"/>
    </location>
</feature>
<protein>
    <submittedName>
        <fullName evidence="8">DUF4131 domain-containing protein</fullName>
    </submittedName>
</protein>
<keyword evidence="5 6" id="KW-0472">Membrane</keyword>
<dbReference type="KEGG" id="huw:FPZ11_03505"/>
<dbReference type="InterPro" id="IPR036866">
    <property type="entry name" value="RibonucZ/Hydroxyglut_hydro"/>
</dbReference>
<feature type="transmembrane region" description="Helical" evidence="6">
    <location>
        <begin position="503"/>
        <end position="523"/>
    </location>
</feature>
<keyword evidence="2" id="KW-1003">Cell membrane</keyword>
<dbReference type="EMBL" id="CP042305">
    <property type="protein sequence ID" value="QDZ13973.1"/>
    <property type="molecule type" value="Genomic_DNA"/>
</dbReference>
<dbReference type="Pfam" id="PF03772">
    <property type="entry name" value="Competence"/>
    <property type="match status" value="1"/>
</dbReference>
<dbReference type="NCBIfam" id="TIGR00360">
    <property type="entry name" value="ComEC_N-term"/>
    <property type="match status" value="1"/>
</dbReference>
<dbReference type="Proteomes" id="UP000320216">
    <property type="component" value="Chromosome"/>
</dbReference>
<feature type="domain" description="Metallo-beta-lactamase" evidence="7">
    <location>
        <begin position="544"/>
        <end position="707"/>
    </location>
</feature>
<dbReference type="SUPFAM" id="SSF56281">
    <property type="entry name" value="Metallo-hydrolase/oxidoreductase"/>
    <property type="match status" value="1"/>
</dbReference>
<dbReference type="Gene3D" id="3.60.15.10">
    <property type="entry name" value="Ribonuclease Z/Hydroxyacylglutathione hydrolase-like"/>
    <property type="match status" value="1"/>
</dbReference>
<dbReference type="PANTHER" id="PTHR30619:SF1">
    <property type="entry name" value="RECOMBINATION PROTEIN 2"/>
    <property type="match status" value="1"/>
</dbReference>
<evidence type="ECO:0000313" key="9">
    <source>
        <dbReference type="Proteomes" id="UP000320216"/>
    </source>
</evidence>
<feature type="transmembrane region" description="Helical" evidence="6">
    <location>
        <begin position="325"/>
        <end position="342"/>
    </location>
</feature>
<keyword evidence="4 6" id="KW-1133">Transmembrane helix</keyword>
<evidence type="ECO:0000259" key="7">
    <source>
        <dbReference type="SMART" id="SM00849"/>
    </source>
</evidence>
<comment type="subcellular location">
    <subcellularLocation>
        <location evidence="1">Cell membrane</location>
        <topology evidence="1">Multi-pass membrane protein</topology>
    </subcellularLocation>
</comment>